<dbReference type="EMBL" id="JAAGUZ010000052">
    <property type="protein sequence ID" value="NEW46472.1"/>
    <property type="molecule type" value="Genomic_DNA"/>
</dbReference>
<feature type="domain" description="SnoaL-like" evidence="1">
    <location>
        <begin position="33"/>
        <end position="151"/>
    </location>
</feature>
<dbReference type="Proteomes" id="UP000468928">
    <property type="component" value="Unassembled WGS sequence"/>
</dbReference>
<comment type="caution">
    <text evidence="2">The sequence shown here is derived from an EMBL/GenBank/DDBJ whole genome shotgun (WGS) entry which is preliminary data.</text>
</comment>
<reference evidence="4 5" key="1">
    <citation type="submission" date="2020-01" db="EMBL/GenBank/DDBJ databases">
        <title>Genetics and antimicrobial susceptibilities of Nocardia species isolated from the soil; a comparison with species isolated from humans.</title>
        <authorList>
            <person name="Carrasco G."/>
            <person name="Monzon S."/>
            <person name="Sansegundo M."/>
            <person name="Garcia E."/>
            <person name="Garrido N."/>
            <person name="Medina M.J."/>
            <person name="Villalon P."/>
            <person name="Ramirez-Arocha A.C."/>
            <person name="Jimenez P."/>
            <person name="Cuesta I."/>
            <person name="Valdezate S."/>
        </authorList>
    </citation>
    <scope>NUCLEOTIDE SEQUENCE [LARGE SCALE GENOMIC DNA]</scope>
    <source>
        <strain evidence="2 4">CNM20110639</strain>
        <strain evidence="3 5">CNM20110649</strain>
    </source>
</reference>
<proteinExistence type="predicted"/>
<accession>A0A6P1DDJ9</accession>
<keyword evidence="5" id="KW-1185">Reference proteome</keyword>
<protein>
    <submittedName>
        <fullName evidence="2">Nuclear transport factor 2 family protein</fullName>
    </submittedName>
</protein>
<dbReference type="Gene3D" id="3.10.450.50">
    <property type="match status" value="1"/>
</dbReference>
<evidence type="ECO:0000313" key="4">
    <source>
        <dbReference type="Proteomes" id="UP000468928"/>
    </source>
</evidence>
<dbReference type="SUPFAM" id="SSF54427">
    <property type="entry name" value="NTF2-like"/>
    <property type="match status" value="1"/>
</dbReference>
<dbReference type="InterPro" id="IPR037401">
    <property type="entry name" value="SnoaL-like"/>
</dbReference>
<evidence type="ECO:0000259" key="1">
    <source>
        <dbReference type="Pfam" id="PF12680"/>
    </source>
</evidence>
<dbReference type="Proteomes" id="UP000470876">
    <property type="component" value="Unassembled WGS sequence"/>
</dbReference>
<organism evidence="2 4">
    <name type="scientific">Nocardia cyriacigeorgica</name>
    <dbReference type="NCBI Taxonomy" id="135487"/>
    <lineage>
        <taxon>Bacteria</taxon>
        <taxon>Bacillati</taxon>
        <taxon>Actinomycetota</taxon>
        <taxon>Actinomycetes</taxon>
        <taxon>Mycobacteriales</taxon>
        <taxon>Nocardiaceae</taxon>
        <taxon>Nocardia</taxon>
    </lineage>
</organism>
<dbReference type="AlphaFoldDB" id="A0A6P1DDJ9"/>
<dbReference type="InterPro" id="IPR032710">
    <property type="entry name" value="NTF2-like_dom_sf"/>
</dbReference>
<dbReference type="EMBL" id="JAAGUX010000013">
    <property type="protein sequence ID" value="NEW56090.1"/>
    <property type="molecule type" value="Genomic_DNA"/>
</dbReference>
<dbReference type="Pfam" id="PF12680">
    <property type="entry name" value="SnoaL_2"/>
    <property type="match status" value="1"/>
</dbReference>
<evidence type="ECO:0000313" key="2">
    <source>
        <dbReference type="EMBL" id="NEW46472.1"/>
    </source>
</evidence>
<evidence type="ECO:0000313" key="5">
    <source>
        <dbReference type="Proteomes" id="UP000470876"/>
    </source>
</evidence>
<sequence>MPVIDPTRTWEPLEQRLADTTDRRHRVVLGAVIEHMRAEAAPDLDALMATLSDEPDYHFWNSGSDRGPKGTDGVRQYYTDFLATRSNILEFDIDRLVVDDHCVVTEGFLKQIYPGSYAARLGIPVDDESADYLVINRQLILWPVDEDGRIVGEDSYQSGPAEVTKLRPEQLPQQYVQLMRAG</sequence>
<gene>
    <name evidence="2" type="ORF">GV789_18745</name>
    <name evidence="3" type="ORF">GV794_10555</name>
</gene>
<evidence type="ECO:0000313" key="3">
    <source>
        <dbReference type="EMBL" id="NEW56090.1"/>
    </source>
</evidence>
<name>A0A6P1DDJ9_9NOCA</name>
<dbReference type="RefSeq" id="WP_163827532.1">
    <property type="nucleotide sequence ID" value="NZ_JAAGUX010000013.1"/>
</dbReference>